<gene>
    <name evidence="2" type="ORF">Ddye_007161</name>
</gene>
<dbReference type="Gene3D" id="1.10.287.2250">
    <property type="match status" value="1"/>
</dbReference>
<dbReference type="SMART" id="SM00848">
    <property type="entry name" value="Inhibitor_I29"/>
    <property type="match status" value="1"/>
</dbReference>
<reference evidence="2" key="1">
    <citation type="journal article" date="2023" name="Plant J.">
        <title>Genome sequences and population genomics provide insights into the demographic history, inbreeding, and mutation load of two 'living fossil' tree species of Dipteronia.</title>
        <authorList>
            <person name="Feng Y."/>
            <person name="Comes H.P."/>
            <person name="Chen J."/>
            <person name="Zhu S."/>
            <person name="Lu R."/>
            <person name="Zhang X."/>
            <person name="Li P."/>
            <person name="Qiu J."/>
            <person name="Olsen K.M."/>
            <person name="Qiu Y."/>
        </authorList>
    </citation>
    <scope>NUCLEOTIDE SEQUENCE</scope>
    <source>
        <strain evidence="2">KIB01</strain>
    </source>
</reference>
<evidence type="ECO:0000313" key="2">
    <source>
        <dbReference type="EMBL" id="KAK2660628.1"/>
    </source>
</evidence>
<name>A0AAE0CRW0_9ROSI</name>
<organism evidence="2 3">
    <name type="scientific">Dipteronia dyeriana</name>
    <dbReference type="NCBI Taxonomy" id="168575"/>
    <lineage>
        <taxon>Eukaryota</taxon>
        <taxon>Viridiplantae</taxon>
        <taxon>Streptophyta</taxon>
        <taxon>Embryophyta</taxon>
        <taxon>Tracheophyta</taxon>
        <taxon>Spermatophyta</taxon>
        <taxon>Magnoliopsida</taxon>
        <taxon>eudicotyledons</taxon>
        <taxon>Gunneridae</taxon>
        <taxon>Pentapetalae</taxon>
        <taxon>rosids</taxon>
        <taxon>malvids</taxon>
        <taxon>Sapindales</taxon>
        <taxon>Sapindaceae</taxon>
        <taxon>Hippocastanoideae</taxon>
        <taxon>Acereae</taxon>
        <taxon>Dipteronia</taxon>
    </lineage>
</organism>
<proteinExistence type="predicted"/>
<dbReference type="InterPro" id="IPR013201">
    <property type="entry name" value="Prot_inhib_I29"/>
</dbReference>
<accession>A0AAE0CRW0</accession>
<evidence type="ECO:0000313" key="3">
    <source>
        <dbReference type="Proteomes" id="UP001280121"/>
    </source>
</evidence>
<dbReference type="SUPFAM" id="SSF54001">
    <property type="entry name" value="Cysteine proteinases"/>
    <property type="match status" value="1"/>
</dbReference>
<sequence length="130" mass="14711">MDSKVSSDGRDDFLTSVEHQFSEFEKEYDKTYPTQEEDDYRFGVFISNLRRARRDQIMDPTAVYGVTQFSDLTPSEFKRRYAGGMELLKDGFKTAPLLPVNWNAKDAVTPVKSQVNSVADSLAKLGLGET</sequence>
<dbReference type="InterPro" id="IPR038765">
    <property type="entry name" value="Papain-like_cys_pep_sf"/>
</dbReference>
<protein>
    <recommendedName>
        <fullName evidence="1">Cathepsin propeptide inhibitor domain-containing protein</fullName>
    </recommendedName>
</protein>
<dbReference type="Proteomes" id="UP001280121">
    <property type="component" value="Unassembled WGS sequence"/>
</dbReference>
<comment type="caution">
    <text evidence="2">The sequence shown here is derived from an EMBL/GenBank/DDBJ whole genome shotgun (WGS) entry which is preliminary data.</text>
</comment>
<feature type="domain" description="Cathepsin propeptide inhibitor" evidence="1">
    <location>
        <begin position="21"/>
        <end position="77"/>
    </location>
</feature>
<dbReference type="AlphaFoldDB" id="A0AAE0CRW0"/>
<keyword evidence="3" id="KW-1185">Reference proteome</keyword>
<dbReference type="Pfam" id="PF08246">
    <property type="entry name" value="Inhibitor_I29"/>
    <property type="match status" value="1"/>
</dbReference>
<evidence type="ECO:0000259" key="1">
    <source>
        <dbReference type="SMART" id="SM00848"/>
    </source>
</evidence>
<dbReference type="EMBL" id="JANJYI010000002">
    <property type="protein sequence ID" value="KAK2660628.1"/>
    <property type="molecule type" value="Genomic_DNA"/>
</dbReference>